<comment type="similarity">
    <text evidence="1">Belongs to the adrenodoxin/putidaredoxin family.</text>
</comment>
<keyword evidence="2" id="KW-0001">2Fe-2S</keyword>
<name>A0ABS9V157_9BACT</name>
<evidence type="ECO:0000256" key="3">
    <source>
        <dbReference type="ARBA" id="ARBA00022723"/>
    </source>
</evidence>
<sequence length="109" mass="12753">MLKIIIENLYHREIKTLESDRKVIELIHENYIDWMHACGKKGRCTSCKMIVVEGNENLSEPTEREMFYRENGRLAPNERLTCQTQLKSGTLKIRVAEINKFPHVDYGEG</sequence>
<dbReference type="EMBL" id="JAKZGP010000030">
    <property type="protein sequence ID" value="MCH7410146.1"/>
    <property type="molecule type" value="Genomic_DNA"/>
</dbReference>
<keyword evidence="9" id="KW-1185">Reference proteome</keyword>
<protein>
    <submittedName>
        <fullName evidence="8">(2Fe-2S)-binding protein</fullName>
    </submittedName>
</protein>
<evidence type="ECO:0000313" key="9">
    <source>
        <dbReference type="Proteomes" id="UP001165489"/>
    </source>
</evidence>
<dbReference type="PANTHER" id="PTHR23426:SF65">
    <property type="entry name" value="FERREDOXIN-2, MITOCHONDRIAL"/>
    <property type="match status" value="1"/>
</dbReference>
<evidence type="ECO:0000259" key="7">
    <source>
        <dbReference type="PROSITE" id="PS51085"/>
    </source>
</evidence>
<reference evidence="8" key="1">
    <citation type="submission" date="2022-03" db="EMBL/GenBank/DDBJ databases">
        <title>De novo assembled genomes of Belliella spp. (Cyclobacteriaceae) strains.</title>
        <authorList>
            <person name="Szabo A."/>
            <person name="Korponai K."/>
            <person name="Felfoldi T."/>
        </authorList>
    </citation>
    <scope>NUCLEOTIDE SEQUENCE</scope>
    <source>
        <strain evidence="8">DSM 111904</strain>
    </source>
</reference>
<dbReference type="InterPro" id="IPR012675">
    <property type="entry name" value="Beta-grasp_dom_sf"/>
</dbReference>
<dbReference type="SUPFAM" id="SSF54292">
    <property type="entry name" value="2Fe-2S ferredoxin-like"/>
    <property type="match status" value="1"/>
</dbReference>
<evidence type="ECO:0000256" key="2">
    <source>
        <dbReference type="ARBA" id="ARBA00022714"/>
    </source>
</evidence>
<keyword evidence="3" id="KW-0479">Metal-binding</keyword>
<feature type="domain" description="2Fe-2S ferredoxin-type" evidence="7">
    <location>
        <begin position="1"/>
        <end position="99"/>
    </location>
</feature>
<evidence type="ECO:0000313" key="8">
    <source>
        <dbReference type="EMBL" id="MCH7410146.1"/>
    </source>
</evidence>
<accession>A0ABS9V157</accession>
<dbReference type="InterPro" id="IPR001055">
    <property type="entry name" value="Adrenodoxin-like"/>
</dbReference>
<dbReference type="RefSeq" id="WP_241348512.1">
    <property type="nucleotide sequence ID" value="NZ_JAKZGP010000030.1"/>
</dbReference>
<dbReference type="PROSITE" id="PS51085">
    <property type="entry name" value="2FE2S_FER_2"/>
    <property type="match status" value="1"/>
</dbReference>
<comment type="cofactor">
    <cofactor evidence="6">
        <name>[2Fe-2S] cluster</name>
        <dbReference type="ChEBI" id="CHEBI:190135"/>
    </cofactor>
</comment>
<keyword evidence="4" id="KW-0408">Iron</keyword>
<dbReference type="CDD" id="cd00207">
    <property type="entry name" value="fer2"/>
    <property type="match status" value="1"/>
</dbReference>
<keyword evidence="5" id="KW-0411">Iron-sulfur</keyword>
<comment type="caution">
    <text evidence="8">The sequence shown here is derived from an EMBL/GenBank/DDBJ whole genome shotgun (WGS) entry which is preliminary data.</text>
</comment>
<dbReference type="PANTHER" id="PTHR23426">
    <property type="entry name" value="FERREDOXIN/ADRENODOXIN"/>
    <property type="match status" value="1"/>
</dbReference>
<evidence type="ECO:0000256" key="1">
    <source>
        <dbReference type="ARBA" id="ARBA00010914"/>
    </source>
</evidence>
<evidence type="ECO:0000256" key="4">
    <source>
        <dbReference type="ARBA" id="ARBA00023004"/>
    </source>
</evidence>
<proteinExistence type="inferred from homology"/>
<evidence type="ECO:0000256" key="6">
    <source>
        <dbReference type="ARBA" id="ARBA00034078"/>
    </source>
</evidence>
<dbReference type="InterPro" id="IPR036010">
    <property type="entry name" value="2Fe-2S_ferredoxin-like_sf"/>
</dbReference>
<gene>
    <name evidence="8" type="ORF">MM239_12125</name>
</gene>
<dbReference type="InterPro" id="IPR001041">
    <property type="entry name" value="2Fe-2S_ferredoxin-type"/>
</dbReference>
<dbReference type="Gene3D" id="3.10.20.30">
    <property type="match status" value="1"/>
</dbReference>
<organism evidence="8 9">
    <name type="scientific">Belliella filtrata</name>
    <dbReference type="NCBI Taxonomy" id="2923435"/>
    <lineage>
        <taxon>Bacteria</taxon>
        <taxon>Pseudomonadati</taxon>
        <taxon>Bacteroidota</taxon>
        <taxon>Cytophagia</taxon>
        <taxon>Cytophagales</taxon>
        <taxon>Cyclobacteriaceae</taxon>
        <taxon>Belliella</taxon>
    </lineage>
</organism>
<dbReference type="Pfam" id="PF00111">
    <property type="entry name" value="Fer2"/>
    <property type="match status" value="1"/>
</dbReference>
<dbReference type="Proteomes" id="UP001165489">
    <property type="component" value="Unassembled WGS sequence"/>
</dbReference>
<evidence type="ECO:0000256" key="5">
    <source>
        <dbReference type="ARBA" id="ARBA00023014"/>
    </source>
</evidence>